<evidence type="ECO:0000313" key="8">
    <source>
        <dbReference type="Proteomes" id="UP000886740"/>
    </source>
</evidence>
<feature type="domain" description="Chorismate-utilising enzyme C-terminal" evidence="6">
    <location>
        <begin position="109"/>
        <end position="355"/>
    </location>
</feature>
<evidence type="ECO:0000256" key="5">
    <source>
        <dbReference type="ARBA" id="ARBA00041564"/>
    </source>
</evidence>
<evidence type="ECO:0000313" key="7">
    <source>
        <dbReference type="EMBL" id="HIX74404.1"/>
    </source>
</evidence>
<dbReference type="InterPro" id="IPR005801">
    <property type="entry name" value="ADC_synthase"/>
</dbReference>
<evidence type="ECO:0000256" key="3">
    <source>
        <dbReference type="ARBA" id="ARBA00012824"/>
    </source>
</evidence>
<name>A0A9D1X801_9BACT</name>
<dbReference type="PANTHER" id="PTHR42839:SF2">
    <property type="entry name" value="ISOCHORISMATE SYNTHASE ENTC"/>
    <property type="match status" value="1"/>
</dbReference>
<reference evidence="7" key="2">
    <citation type="submission" date="2021-04" db="EMBL/GenBank/DDBJ databases">
        <authorList>
            <person name="Gilroy R."/>
        </authorList>
    </citation>
    <scope>NUCLEOTIDE SEQUENCE</scope>
    <source>
        <strain evidence="7">ChiGjej6B6-14162</strain>
    </source>
</reference>
<comment type="caution">
    <text evidence="7">The sequence shown here is derived from an EMBL/GenBank/DDBJ whole genome shotgun (WGS) entry which is preliminary data.</text>
</comment>
<evidence type="ECO:0000256" key="4">
    <source>
        <dbReference type="ARBA" id="ARBA00023235"/>
    </source>
</evidence>
<dbReference type="EC" id="5.4.4.2" evidence="3"/>
<comment type="similarity">
    <text evidence="2">Belongs to the isochorismate synthase family.</text>
</comment>
<organism evidence="7 8">
    <name type="scientific">Candidatus Parabacteroides intestinipullorum</name>
    <dbReference type="NCBI Taxonomy" id="2838723"/>
    <lineage>
        <taxon>Bacteria</taxon>
        <taxon>Pseudomonadati</taxon>
        <taxon>Bacteroidota</taxon>
        <taxon>Bacteroidia</taxon>
        <taxon>Bacteroidales</taxon>
        <taxon>Tannerellaceae</taxon>
        <taxon>Parabacteroides</taxon>
    </lineage>
</organism>
<dbReference type="AlphaFoldDB" id="A0A9D1X801"/>
<dbReference type="NCBIfam" id="TIGR00543">
    <property type="entry name" value="isochor_syn"/>
    <property type="match status" value="1"/>
</dbReference>
<dbReference type="SUPFAM" id="SSF56322">
    <property type="entry name" value="ADC synthase"/>
    <property type="match status" value="1"/>
</dbReference>
<dbReference type="InterPro" id="IPR015890">
    <property type="entry name" value="Chorismate_C"/>
</dbReference>
<accession>A0A9D1X801</accession>
<sequence>MIPENLQDIIDSLIAARWPFAIWRIPGETELRFIAQTTGQPQVLYDIKELNGRHGFVIAPFQVSRQKPIFLIDPDRYEIPKNPVIVSVTGANSPDEKTCLVEIPEHETKAEYIGRLNRFLEPLKRGELSKLVLSRCRTIPRQAGFSPGKAFVAAEKRYIRSYVYLCHLPEIGTWMGSTPEILLAGERNRWQTVALAGTQPLVDGHLPESWSNKNWREQQFVAYYIRQQLTALSIHPDEEGPFTVQAGEMAHLKSLFSFALDRTDLLGDLLERLHPTPAVCGLPKEEAYRFILREEGYDRSYYSGFVGWLDPAGKTDLYVNLRCMNIQSHALTLFAGGGILPDSVPEEEWQETKDKMETMRRLLADNGQERDKQS</sequence>
<evidence type="ECO:0000256" key="2">
    <source>
        <dbReference type="ARBA" id="ARBA00005297"/>
    </source>
</evidence>
<proteinExistence type="inferred from homology"/>
<reference evidence="7" key="1">
    <citation type="journal article" date="2021" name="PeerJ">
        <title>Extensive microbial diversity within the chicken gut microbiome revealed by metagenomics and culture.</title>
        <authorList>
            <person name="Gilroy R."/>
            <person name="Ravi A."/>
            <person name="Getino M."/>
            <person name="Pursley I."/>
            <person name="Horton D.L."/>
            <person name="Alikhan N.F."/>
            <person name="Baker D."/>
            <person name="Gharbi K."/>
            <person name="Hall N."/>
            <person name="Watson M."/>
            <person name="Adriaenssens E.M."/>
            <person name="Foster-Nyarko E."/>
            <person name="Jarju S."/>
            <person name="Secka A."/>
            <person name="Antonio M."/>
            <person name="Oren A."/>
            <person name="Chaudhuri R.R."/>
            <person name="La Ragione R."/>
            <person name="Hildebrand F."/>
            <person name="Pallen M.J."/>
        </authorList>
    </citation>
    <scope>NUCLEOTIDE SEQUENCE</scope>
    <source>
        <strain evidence="7">ChiGjej6B6-14162</strain>
    </source>
</reference>
<dbReference type="Proteomes" id="UP000886740">
    <property type="component" value="Unassembled WGS sequence"/>
</dbReference>
<dbReference type="PANTHER" id="PTHR42839">
    <property type="entry name" value="ISOCHORISMATE SYNTHASE ENTC"/>
    <property type="match status" value="1"/>
</dbReference>
<comment type="catalytic activity">
    <reaction evidence="1">
        <text>chorismate = isochorismate</text>
        <dbReference type="Rhea" id="RHEA:18985"/>
        <dbReference type="ChEBI" id="CHEBI:29748"/>
        <dbReference type="ChEBI" id="CHEBI:29780"/>
        <dbReference type="EC" id="5.4.4.2"/>
    </reaction>
</comment>
<gene>
    <name evidence="7" type="ORF">H9977_05150</name>
</gene>
<evidence type="ECO:0000259" key="6">
    <source>
        <dbReference type="Pfam" id="PF00425"/>
    </source>
</evidence>
<evidence type="ECO:0000256" key="1">
    <source>
        <dbReference type="ARBA" id="ARBA00000799"/>
    </source>
</evidence>
<dbReference type="InterPro" id="IPR004561">
    <property type="entry name" value="IsoChor_synthase"/>
</dbReference>
<dbReference type="Pfam" id="PF00425">
    <property type="entry name" value="Chorismate_bind"/>
    <property type="match status" value="1"/>
</dbReference>
<dbReference type="Gene3D" id="3.60.120.10">
    <property type="entry name" value="Anthranilate synthase"/>
    <property type="match status" value="1"/>
</dbReference>
<dbReference type="EMBL" id="DXEL01000039">
    <property type="protein sequence ID" value="HIX74404.1"/>
    <property type="molecule type" value="Genomic_DNA"/>
</dbReference>
<protein>
    <recommendedName>
        <fullName evidence="3">isochorismate synthase</fullName>
        <ecNumber evidence="3">5.4.4.2</ecNumber>
    </recommendedName>
    <alternativeName>
        <fullName evidence="5">Isochorismate mutase</fullName>
    </alternativeName>
</protein>
<keyword evidence="4 7" id="KW-0413">Isomerase</keyword>
<dbReference type="GO" id="GO:0008909">
    <property type="term" value="F:isochorismate synthase activity"/>
    <property type="evidence" value="ECO:0007669"/>
    <property type="project" value="UniProtKB-EC"/>
</dbReference>